<dbReference type="OrthoDB" id="3048541at2759"/>
<dbReference type="AlphaFoldDB" id="A0A067M256"/>
<dbReference type="Proteomes" id="UP000027195">
    <property type="component" value="Unassembled WGS sequence"/>
</dbReference>
<sequence>RHRAHNFQLDEIALEERGRYQKQTQHVYGLCREHSHRVDLRAVSYRAAEAIADAIASDNEAEKCHYGKEATIGVIGAFGADDYTPMPVLVSPTCKTEDWESVAAWCDTAAYQWDKIAASTRGPLWMMESDGDAVRQLVFHNLLMKNTLPQADPLYAELSRLQLFNLQTGPHNITMGFNPKHIFKRTLLLLIIDYNRH</sequence>
<evidence type="ECO:0000313" key="1">
    <source>
        <dbReference type="EMBL" id="KDQ09813.1"/>
    </source>
</evidence>
<dbReference type="EMBL" id="KL198074">
    <property type="protein sequence ID" value="KDQ09813.1"/>
    <property type="molecule type" value="Genomic_DNA"/>
</dbReference>
<dbReference type="InParanoid" id="A0A067M256"/>
<dbReference type="STRING" id="930990.A0A067M256"/>
<feature type="non-terminal residue" evidence="1">
    <location>
        <position position="1"/>
    </location>
</feature>
<protein>
    <submittedName>
        <fullName evidence="1">Uncharacterized protein</fullName>
    </submittedName>
</protein>
<evidence type="ECO:0000313" key="2">
    <source>
        <dbReference type="Proteomes" id="UP000027195"/>
    </source>
</evidence>
<accession>A0A067M256</accession>
<organism evidence="1 2">
    <name type="scientific">Botryobasidium botryosum (strain FD-172 SS1)</name>
    <dbReference type="NCBI Taxonomy" id="930990"/>
    <lineage>
        <taxon>Eukaryota</taxon>
        <taxon>Fungi</taxon>
        <taxon>Dikarya</taxon>
        <taxon>Basidiomycota</taxon>
        <taxon>Agaricomycotina</taxon>
        <taxon>Agaricomycetes</taxon>
        <taxon>Cantharellales</taxon>
        <taxon>Botryobasidiaceae</taxon>
        <taxon>Botryobasidium</taxon>
    </lineage>
</organism>
<dbReference type="HOGENOM" id="CLU_051549_0_0_1"/>
<name>A0A067M256_BOTB1</name>
<keyword evidence="2" id="KW-1185">Reference proteome</keyword>
<reference evidence="2" key="1">
    <citation type="journal article" date="2014" name="Proc. Natl. Acad. Sci. U.S.A.">
        <title>Extensive sampling of basidiomycete genomes demonstrates inadequacy of the white-rot/brown-rot paradigm for wood decay fungi.</title>
        <authorList>
            <person name="Riley R."/>
            <person name="Salamov A.A."/>
            <person name="Brown D.W."/>
            <person name="Nagy L.G."/>
            <person name="Floudas D."/>
            <person name="Held B.W."/>
            <person name="Levasseur A."/>
            <person name="Lombard V."/>
            <person name="Morin E."/>
            <person name="Otillar R."/>
            <person name="Lindquist E.A."/>
            <person name="Sun H."/>
            <person name="LaButti K.M."/>
            <person name="Schmutz J."/>
            <person name="Jabbour D."/>
            <person name="Luo H."/>
            <person name="Baker S.E."/>
            <person name="Pisabarro A.G."/>
            <person name="Walton J.D."/>
            <person name="Blanchette R.A."/>
            <person name="Henrissat B."/>
            <person name="Martin F."/>
            <person name="Cullen D."/>
            <person name="Hibbett D.S."/>
            <person name="Grigoriev I.V."/>
        </authorList>
    </citation>
    <scope>NUCLEOTIDE SEQUENCE [LARGE SCALE GENOMIC DNA]</scope>
    <source>
        <strain evidence="2">FD-172 SS1</strain>
    </source>
</reference>
<proteinExistence type="predicted"/>
<gene>
    <name evidence="1" type="ORF">BOTBODRAFT_116713</name>
</gene>